<comment type="caution">
    <text evidence="1">The sequence shown here is derived from an EMBL/GenBank/DDBJ whole genome shotgun (WGS) entry which is preliminary data.</text>
</comment>
<evidence type="ECO:0000313" key="1">
    <source>
        <dbReference type="EMBL" id="EST55709.1"/>
    </source>
</evidence>
<sequence>MGFSEKEIDTLPEEMQEELLAEGGVKVDSEVEYEPTIYTDLDGVQHVVNEKKQRKN</sequence>
<reference evidence="1 2" key="1">
    <citation type="journal article" date="2014" name="Genome Announc.">
        <title>Draft Genome Sequence of Brevibacillus panacihumi Strain W25, a Halotolerant Hydrocarbon-Degrading Bacterium.</title>
        <authorList>
            <person name="Wang X."/>
            <person name="Jin D."/>
            <person name="Zhou L."/>
            <person name="Wu L."/>
            <person name="An W."/>
            <person name="Chen Y."/>
            <person name="Zhao L."/>
        </authorList>
    </citation>
    <scope>NUCLEOTIDE SEQUENCE [LARGE SCALE GENOMIC DNA]</scope>
    <source>
        <strain evidence="1 2">W25</strain>
    </source>
</reference>
<dbReference type="Proteomes" id="UP000017973">
    <property type="component" value="Unassembled WGS sequence"/>
</dbReference>
<dbReference type="EMBL" id="AYJU01000003">
    <property type="protein sequence ID" value="EST55709.1"/>
    <property type="molecule type" value="Genomic_DNA"/>
</dbReference>
<protein>
    <submittedName>
        <fullName evidence="1">Uncharacterized protein</fullName>
    </submittedName>
</protein>
<proteinExistence type="predicted"/>
<dbReference type="HOGENOM" id="CLU_3005175_0_0_9"/>
<gene>
    <name evidence="1" type="ORF">T458_07285</name>
</gene>
<dbReference type="STRING" id="1408254.T458_07285"/>
<keyword evidence="2" id="KW-1185">Reference proteome</keyword>
<accession>V6MB00</accession>
<name>V6MB00_9BACL</name>
<organism evidence="1 2">
    <name type="scientific">Brevibacillus panacihumi W25</name>
    <dbReference type="NCBI Taxonomy" id="1408254"/>
    <lineage>
        <taxon>Bacteria</taxon>
        <taxon>Bacillati</taxon>
        <taxon>Bacillota</taxon>
        <taxon>Bacilli</taxon>
        <taxon>Bacillales</taxon>
        <taxon>Paenibacillaceae</taxon>
        <taxon>Brevibacillus</taxon>
    </lineage>
</organism>
<dbReference type="PATRIC" id="fig|1408254.3.peg.1443"/>
<dbReference type="AlphaFoldDB" id="V6MB00"/>
<evidence type="ECO:0000313" key="2">
    <source>
        <dbReference type="Proteomes" id="UP000017973"/>
    </source>
</evidence>